<organism evidence="9 10">
    <name type="scientific">Neonectria ditissima</name>
    <dbReference type="NCBI Taxonomy" id="78410"/>
    <lineage>
        <taxon>Eukaryota</taxon>
        <taxon>Fungi</taxon>
        <taxon>Dikarya</taxon>
        <taxon>Ascomycota</taxon>
        <taxon>Pezizomycotina</taxon>
        <taxon>Sordariomycetes</taxon>
        <taxon>Hypocreomycetidae</taxon>
        <taxon>Hypocreales</taxon>
        <taxon>Nectriaceae</taxon>
        <taxon>Neonectria</taxon>
    </lineage>
</organism>
<name>A0A0P7BB34_9HYPO</name>
<evidence type="ECO:0000256" key="4">
    <source>
        <dbReference type="ARBA" id="ARBA00023062"/>
    </source>
</evidence>
<dbReference type="EMBL" id="LKCW01000104">
    <property type="protein sequence ID" value="KPM39533.1"/>
    <property type="molecule type" value="Genomic_DNA"/>
</dbReference>
<dbReference type="OrthoDB" id="5464at2759"/>
<dbReference type="InterPro" id="IPR015659">
    <property type="entry name" value="Proline_oxidase"/>
</dbReference>
<feature type="compositionally biased region" description="Low complexity" evidence="6">
    <location>
        <begin position="27"/>
        <end position="48"/>
    </location>
</feature>
<evidence type="ECO:0000256" key="7">
    <source>
        <dbReference type="SAM" id="SignalP"/>
    </source>
</evidence>
<dbReference type="GO" id="GO:0004657">
    <property type="term" value="F:proline dehydrogenase activity"/>
    <property type="evidence" value="ECO:0007669"/>
    <property type="project" value="UniProtKB-EC"/>
</dbReference>
<feature type="signal peptide" evidence="7">
    <location>
        <begin position="1"/>
        <end position="21"/>
    </location>
</feature>
<dbReference type="InterPro" id="IPR002872">
    <property type="entry name" value="Proline_DH_dom"/>
</dbReference>
<dbReference type="GO" id="GO:0005739">
    <property type="term" value="C:mitochondrion"/>
    <property type="evidence" value="ECO:0007669"/>
    <property type="project" value="TreeGrafter"/>
</dbReference>
<evidence type="ECO:0000256" key="3">
    <source>
        <dbReference type="ARBA" id="ARBA00023002"/>
    </source>
</evidence>
<reference evidence="9 10" key="1">
    <citation type="submission" date="2015-09" db="EMBL/GenBank/DDBJ databases">
        <title>Draft genome of a European isolate of the apple canker pathogen Neonectria ditissima.</title>
        <authorList>
            <person name="Gomez-Cortecero A."/>
            <person name="Harrison R.J."/>
            <person name="Armitage A.D."/>
        </authorList>
    </citation>
    <scope>NUCLEOTIDE SEQUENCE [LARGE SCALE GENOMIC DNA]</scope>
    <source>
        <strain evidence="9 10">R09/05</strain>
    </source>
</reference>
<dbReference type="GO" id="GO:0010133">
    <property type="term" value="P:L-proline catabolic process to L-glutamate"/>
    <property type="evidence" value="ECO:0007669"/>
    <property type="project" value="TreeGrafter"/>
</dbReference>
<dbReference type="Gene3D" id="3.20.20.220">
    <property type="match status" value="1"/>
</dbReference>
<evidence type="ECO:0000256" key="1">
    <source>
        <dbReference type="ARBA" id="ARBA00005869"/>
    </source>
</evidence>
<dbReference type="PANTHER" id="PTHR13914">
    <property type="entry name" value="PROLINE OXIDASE"/>
    <property type="match status" value="1"/>
</dbReference>
<dbReference type="PANTHER" id="PTHR13914:SF0">
    <property type="entry name" value="PROLINE DEHYDROGENASE 1, MITOCHONDRIAL"/>
    <property type="match status" value="1"/>
</dbReference>
<dbReference type="Pfam" id="PF01619">
    <property type="entry name" value="Pro_dh"/>
    <property type="match status" value="1"/>
</dbReference>
<keyword evidence="5" id="KW-0274">FAD</keyword>
<feature type="chain" id="PRO_5006135593" description="Proline dehydrogenase" evidence="7">
    <location>
        <begin position="22"/>
        <end position="352"/>
    </location>
</feature>
<dbReference type="EC" id="1.5.5.2" evidence="2 5"/>
<dbReference type="InterPro" id="IPR008979">
    <property type="entry name" value="Galactose-bd-like_sf"/>
</dbReference>
<accession>A0A0P7BB34</accession>
<dbReference type="AlphaFoldDB" id="A0A0P7BB34"/>
<dbReference type="SUPFAM" id="SSF51730">
    <property type="entry name" value="FAD-linked oxidoreductase"/>
    <property type="match status" value="1"/>
</dbReference>
<keyword evidence="4 5" id="KW-0642">Proline metabolism</keyword>
<evidence type="ECO:0000313" key="9">
    <source>
        <dbReference type="EMBL" id="KPM39533.1"/>
    </source>
</evidence>
<gene>
    <name evidence="9" type="ORF">AK830_g7020</name>
</gene>
<evidence type="ECO:0000256" key="6">
    <source>
        <dbReference type="SAM" id="MobiDB-lite"/>
    </source>
</evidence>
<comment type="similarity">
    <text evidence="1 5">Belongs to the proline oxidase family.</text>
</comment>
<keyword evidence="7" id="KW-0732">Signal</keyword>
<evidence type="ECO:0000256" key="5">
    <source>
        <dbReference type="RuleBase" id="RU364054"/>
    </source>
</evidence>
<comment type="cofactor">
    <cofactor evidence="5">
        <name>FAD</name>
        <dbReference type="ChEBI" id="CHEBI:57692"/>
    </cofactor>
</comment>
<keyword evidence="3 5" id="KW-0560">Oxidoreductase</keyword>
<sequence>MFVRRLVALACTALVCSGAAAGPCKPSSTETSSTTETTSAAATSTTSSAPVCDDTNFIQNPSFEDGLTSWTKFGDGRVASNNGDVVAQDGVSYFIESLTEGSFKSVRQQVAGLDAAKSYKLTVHIALGTNQDFGQGSCSLYISANSADLGEPVRLAPGPISQYQVVERTFTPQSTGAFLRFTITSTGLVTAVDALVDNISLTELTRLRATLEAIANKAQRNNVRIVIDAEQSWYQPVIDTLFEEFMQKYNTLDGPATCIASFQAYLRRHPQLLDQRIHRAEGKGYELLFKQVETNASFDPGVEKALAAIADQIKKAGHPKLGVIIATDNSTSIDLGIQLLRKYGFGAPYSCG</sequence>
<evidence type="ECO:0000259" key="8">
    <source>
        <dbReference type="Pfam" id="PF01619"/>
    </source>
</evidence>
<comment type="function">
    <text evidence="5">Converts proline to delta-1-pyrroline-5-carboxylate.</text>
</comment>
<protein>
    <recommendedName>
        <fullName evidence="2 5">Proline dehydrogenase</fullName>
        <ecNumber evidence="2 5">1.5.5.2</ecNumber>
    </recommendedName>
</protein>
<proteinExistence type="inferred from homology"/>
<dbReference type="SUPFAM" id="SSF49785">
    <property type="entry name" value="Galactose-binding domain-like"/>
    <property type="match status" value="1"/>
</dbReference>
<feature type="region of interest" description="Disordered" evidence="6">
    <location>
        <begin position="19"/>
        <end position="48"/>
    </location>
</feature>
<feature type="domain" description="Proline dehydrogenase" evidence="8">
    <location>
        <begin position="192"/>
        <end position="290"/>
    </location>
</feature>
<keyword evidence="10" id="KW-1185">Reference proteome</keyword>
<dbReference type="GO" id="GO:0071949">
    <property type="term" value="F:FAD binding"/>
    <property type="evidence" value="ECO:0007669"/>
    <property type="project" value="TreeGrafter"/>
</dbReference>
<keyword evidence="5" id="KW-0285">Flavoprotein</keyword>
<dbReference type="Proteomes" id="UP000050424">
    <property type="component" value="Unassembled WGS sequence"/>
</dbReference>
<evidence type="ECO:0000313" key="10">
    <source>
        <dbReference type="Proteomes" id="UP000050424"/>
    </source>
</evidence>
<evidence type="ECO:0000256" key="2">
    <source>
        <dbReference type="ARBA" id="ARBA00012695"/>
    </source>
</evidence>
<dbReference type="InterPro" id="IPR029041">
    <property type="entry name" value="FAD-linked_oxidoreductase-like"/>
</dbReference>
<dbReference type="STRING" id="78410.A0A0P7BB34"/>
<comment type="catalytic activity">
    <reaction evidence="5">
        <text>L-proline + a quinone = (S)-1-pyrroline-5-carboxylate + a quinol + H(+)</text>
        <dbReference type="Rhea" id="RHEA:23784"/>
        <dbReference type="ChEBI" id="CHEBI:15378"/>
        <dbReference type="ChEBI" id="CHEBI:17388"/>
        <dbReference type="ChEBI" id="CHEBI:24646"/>
        <dbReference type="ChEBI" id="CHEBI:60039"/>
        <dbReference type="ChEBI" id="CHEBI:132124"/>
        <dbReference type="EC" id="1.5.5.2"/>
    </reaction>
</comment>
<comment type="caution">
    <text evidence="9">The sequence shown here is derived from an EMBL/GenBank/DDBJ whole genome shotgun (WGS) entry which is preliminary data.</text>
</comment>